<reference evidence="2 3" key="1">
    <citation type="submission" date="2023-05" db="EMBL/GenBank/DDBJ databases">
        <title>Sequencing and Assembly of Streptomyces sp. NP73.</title>
        <authorList>
            <person name="Konwar A.N."/>
            <person name="Saikia K."/>
            <person name="Thakur D."/>
        </authorList>
    </citation>
    <scope>NUCLEOTIDE SEQUENCE [LARGE SCALE GENOMIC DNA]</scope>
    <source>
        <strain evidence="2 3">NP73</strain>
    </source>
</reference>
<feature type="region of interest" description="Disordered" evidence="1">
    <location>
        <begin position="59"/>
        <end position="93"/>
    </location>
</feature>
<accession>A0ABT7GSL1</accession>
<evidence type="ECO:0000256" key="1">
    <source>
        <dbReference type="SAM" id="MobiDB-lite"/>
    </source>
</evidence>
<proteinExistence type="predicted"/>
<feature type="region of interest" description="Disordered" evidence="1">
    <location>
        <begin position="1"/>
        <end position="38"/>
    </location>
</feature>
<evidence type="ECO:0000313" key="3">
    <source>
        <dbReference type="Proteomes" id="UP001223390"/>
    </source>
</evidence>
<dbReference type="RefSeq" id="WP_125814889.1">
    <property type="nucleotide sequence ID" value="NZ_JASITI010000012.1"/>
</dbReference>
<dbReference type="EMBL" id="JASITI010000012">
    <property type="protein sequence ID" value="MDK9496468.1"/>
    <property type="molecule type" value="Genomic_DNA"/>
</dbReference>
<name>A0ABT7GSL1_9ACTN</name>
<sequence>MSHESAPEHPGQTGQAAHDHARQESAAPAQGGAPKGLLQQMEELMAALNADLSQLDADLQHSADRTLPAAPAAPGGRAYEGELRSDRHSDRSF</sequence>
<feature type="compositionally biased region" description="Basic and acidic residues" evidence="1">
    <location>
        <begin position="79"/>
        <end position="93"/>
    </location>
</feature>
<keyword evidence="3" id="KW-1185">Reference proteome</keyword>
<comment type="caution">
    <text evidence="2">The sequence shown here is derived from an EMBL/GenBank/DDBJ whole genome shotgun (WGS) entry which is preliminary data.</text>
</comment>
<gene>
    <name evidence="2" type="ORF">QEZ40_001004</name>
</gene>
<organism evidence="2 3">
    <name type="scientific">Streptomyces katrae</name>
    <dbReference type="NCBI Taxonomy" id="68223"/>
    <lineage>
        <taxon>Bacteria</taxon>
        <taxon>Bacillati</taxon>
        <taxon>Actinomycetota</taxon>
        <taxon>Actinomycetes</taxon>
        <taxon>Kitasatosporales</taxon>
        <taxon>Streptomycetaceae</taxon>
        <taxon>Streptomyces</taxon>
    </lineage>
</organism>
<protein>
    <submittedName>
        <fullName evidence="2">Uncharacterized protein</fullName>
    </submittedName>
</protein>
<evidence type="ECO:0000313" key="2">
    <source>
        <dbReference type="EMBL" id="MDK9496468.1"/>
    </source>
</evidence>
<dbReference type="Proteomes" id="UP001223390">
    <property type="component" value="Unassembled WGS sequence"/>
</dbReference>